<keyword evidence="2" id="KW-1185">Reference proteome</keyword>
<accession>A0A6A6UAM0</accession>
<gene>
    <name evidence="1" type="ORF">BT63DRAFT_424726</name>
</gene>
<reference evidence="1" key="1">
    <citation type="journal article" date="2020" name="Stud. Mycol.">
        <title>101 Dothideomycetes genomes: a test case for predicting lifestyles and emergence of pathogens.</title>
        <authorList>
            <person name="Haridas S."/>
            <person name="Albert R."/>
            <person name="Binder M."/>
            <person name="Bloem J."/>
            <person name="Labutti K."/>
            <person name="Salamov A."/>
            <person name="Andreopoulos B."/>
            <person name="Baker S."/>
            <person name="Barry K."/>
            <person name="Bills G."/>
            <person name="Bluhm B."/>
            <person name="Cannon C."/>
            <person name="Castanera R."/>
            <person name="Culley D."/>
            <person name="Daum C."/>
            <person name="Ezra D."/>
            <person name="Gonzalez J."/>
            <person name="Henrissat B."/>
            <person name="Kuo A."/>
            <person name="Liang C."/>
            <person name="Lipzen A."/>
            <person name="Lutzoni F."/>
            <person name="Magnuson J."/>
            <person name="Mondo S."/>
            <person name="Nolan M."/>
            <person name="Ohm R."/>
            <person name="Pangilinan J."/>
            <person name="Park H.-J."/>
            <person name="Ramirez L."/>
            <person name="Alfaro M."/>
            <person name="Sun H."/>
            <person name="Tritt A."/>
            <person name="Yoshinaga Y."/>
            <person name="Zwiers L.-H."/>
            <person name="Turgeon B."/>
            <person name="Goodwin S."/>
            <person name="Spatafora J."/>
            <person name="Crous P."/>
            <person name="Grigoriev I."/>
        </authorList>
    </citation>
    <scope>NUCLEOTIDE SEQUENCE</scope>
    <source>
        <strain evidence="1">CBS 115976</strain>
    </source>
</reference>
<organism evidence="1 2">
    <name type="scientific">Microthyrium microscopicum</name>
    <dbReference type="NCBI Taxonomy" id="703497"/>
    <lineage>
        <taxon>Eukaryota</taxon>
        <taxon>Fungi</taxon>
        <taxon>Dikarya</taxon>
        <taxon>Ascomycota</taxon>
        <taxon>Pezizomycotina</taxon>
        <taxon>Dothideomycetes</taxon>
        <taxon>Dothideomycetes incertae sedis</taxon>
        <taxon>Microthyriales</taxon>
        <taxon>Microthyriaceae</taxon>
        <taxon>Microthyrium</taxon>
    </lineage>
</organism>
<evidence type="ECO:0000313" key="1">
    <source>
        <dbReference type="EMBL" id="KAF2669000.1"/>
    </source>
</evidence>
<name>A0A6A6UAM0_9PEZI</name>
<dbReference type="Proteomes" id="UP000799302">
    <property type="component" value="Unassembled WGS sequence"/>
</dbReference>
<dbReference type="AlphaFoldDB" id="A0A6A6UAM0"/>
<protein>
    <submittedName>
        <fullName evidence="1">Uncharacterized protein</fullName>
    </submittedName>
</protein>
<dbReference type="EMBL" id="MU004235">
    <property type="protein sequence ID" value="KAF2669000.1"/>
    <property type="molecule type" value="Genomic_DNA"/>
</dbReference>
<sequence length="99" mass="10803">MEAAMILALCVVRCDVTMDLPNSAGVIGILSSGIVKTWVPRAKLVVGTRLRARRLSQLHLIADHHQESMLRVSFVRLPEQISSGSMSTAMAQCQPGYII</sequence>
<evidence type="ECO:0000313" key="2">
    <source>
        <dbReference type="Proteomes" id="UP000799302"/>
    </source>
</evidence>
<proteinExistence type="predicted"/>